<sequence>MNIDEDTDWWLGSPTPLEMCRQHALMLENEYQEQSLQLRKARQDIQGLIQMQADALRDKATAELKLKKAQAEIAELKGKVSELDGQIGSLLVVKNQRDIILHQNQELLRQIRMGQTTISN</sequence>
<dbReference type="RefSeq" id="WP_177076366.1">
    <property type="nucleotide sequence ID" value="NZ_JACARG010000010.1"/>
</dbReference>
<proteinExistence type="predicted"/>
<evidence type="ECO:0000313" key="3">
    <source>
        <dbReference type="Proteomes" id="UP000531950"/>
    </source>
</evidence>
<dbReference type="AlphaFoldDB" id="A0A7Y8ED78"/>
<accession>A0A7Y8ED78</accession>
<protein>
    <submittedName>
        <fullName evidence="2">Uncharacterized protein</fullName>
    </submittedName>
</protein>
<keyword evidence="1" id="KW-0175">Coiled coil</keyword>
<comment type="caution">
    <text evidence="2">The sequence shown here is derived from an EMBL/GenBank/DDBJ whole genome shotgun (WGS) entry which is preliminary data.</text>
</comment>
<reference evidence="2 3" key="1">
    <citation type="submission" date="2020-04" db="EMBL/GenBank/DDBJ databases">
        <title>Molecular characterization of pseudomonads from Agaricus bisporus reveal novel blotch 2 pathogens in Western Europe.</title>
        <authorList>
            <person name="Taparia T."/>
            <person name="Krijger M."/>
            <person name="Haynes E."/>
            <person name="Elpinstone J.G."/>
            <person name="Noble R."/>
            <person name="Van Der Wolf J."/>
        </authorList>
    </citation>
    <scope>NUCLEOTIDE SEQUENCE [LARGE SCALE GENOMIC DNA]</scope>
    <source>
        <strain evidence="2 3">IPO3782</strain>
    </source>
</reference>
<evidence type="ECO:0000313" key="2">
    <source>
        <dbReference type="EMBL" id="NWE12402.1"/>
    </source>
</evidence>
<evidence type="ECO:0000256" key="1">
    <source>
        <dbReference type="SAM" id="Coils"/>
    </source>
</evidence>
<dbReference type="EMBL" id="JACARG010000010">
    <property type="protein sequence ID" value="NWE12402.1"/>
    <property type="molecule type" value="Genomic_DNA"/>
</dbReference>
<name>A0A7Y8ED78_9PSED</name>
<feature type="coiled-coil region" evidence="1">
    <location>
        <begin position="24"/>
        <end position="86"/>
    </location>
</feature>
<organism evidence="2 3">
    <name type="scientific">Pseudomonas yamanorum</name>
    <dbReference type="NCBI Taxonomy" id="515393"/>
    <lineage>
        <taxon>Bacteria</taxon>
        <taxon>Pseudomonadati</taxon>
        <taxon>Pseudomonadota</taxon>
        <taxon>Gammaproteobacteria</taxon>
        <taxon>Pseudomonadales</taxon>
        <taxon>Pseudomonadaceae</taxon>
        <taxon>Pseudomonas</taxon>
    </lineage>
</organism>
<dbReference type="Proteomes" id="UP000531950">
    <property type="component" value="Unassembled WGS sequence"/>
</dbReference>
<gene>
    <name evidence="2" type="ORF">HX822_05585</name>
</gene>